<dbReference type="GO" id="GO:0008967">
    <property type="term" value="F:phosphoglycolate phosphatase activity"/>
    <property type="evidence" value="ECO:0007669"/>
    <property type="project" value="UniProtKB-EC"/>
</dbReference>
<dbReference type="EMBL" id="LQRC01000246">
    <property type="protein sequence ID" value="KXT69219.1"/>
    <property type="molecule type" value="Genomic_DNA"/>
</dbReference>
<dbReference type="Gene3D" id="3.40.50.1000">
    <property type="entry name" value="HAD superfamily/HAD-like"/>
    <property type="match status" value="1"/>
</dbReference>
<sequence>MKEAGKISRLFKKKRENMYQNILFDLDGTLTNSELGITNSVAYALEKFGIQVKDKKELRVFIGPPLKYSFEHFYGFSEKESLQAVEYYREYFSKKGLYENEVYKGIRETLSSLRQADKKLIVATSKPEKFSIQILKHFGVYDYFDFVAGATMDGSRSKKSDVIGYALEKMEIKNLSETIMVGDREHDIIGAQKQKIESIGVLYGFGTREELEKAGATFIVKDVCELENLLLLKEA</sequence>
<dbReference type="FunFam" id="3.40.50.1000:FF:000022">
    <property type="entry name" value="Phosphoglycolate phosphatase"/>
    <property type="match status" value="1"/>
</dbReference>
<dbReference type="InterPro" id="IPR050155">
    <property type="entry name" value="HAD-like_hydrolase_sf"/>
</dbReference>
<dbReference type="NCBIfam" id="TIGR01549">
    <property type="entry name" value="HAD-SF-IA-v1"/>
    <property type="match status" value="1"/>
</dbReference>
<dbReference type="InterPro" id="IPR023198">
    <property type="entry name" value="PGP-like_dom2"/>
</dbReference>
<dbReference type="InterPro" id="IPR023214">
    <property type="entry name" value="HAD_sf"/>
</dbReference>
<dbReference type="Proteomes" id="UP000070096">
    <property type="component" value="Unassembled WGS sequence"/>
</dbReference>
<dbReference type="EC" id="3.1.3.18" evidence="1"/>
<dbReference type="Gene3D" id="1.10.150.240">
    <property type="entry name" value="Putative phosphatase, domain 2"/>
    <property type="match status" value="1"/>
</dbReference>
<dbReference type="SFLD" id="SFLDS00003">
    <property type="entry name" value="Haloacid_Dehalogenase"/>
    <property type="match status" value="1"/>
</dbReference>
<dbReference type="InterPro" id="IPR036412">
    <property type="entry name" value="HAD-like_sf"/>
</dbReference>
<dbReference type="CDD" id="cd04302">
    <property type="entry name" value="HAD_5NT"/>
    <property type="match status" value="1"/>
</dbReference>
<reference evidence="1 2" key="1">
    <citation type="submission" date="2016-01" db="EMBL/GenBank/DDBJ databases">
        <title>Highly variable Streptococcus oralis are common among viridans streptococci isolated from primates.</title>
        <authorList>
            <person name="Denapaite D."/>
            <person name="Rieger M."/>
            <person name="Koendgen S."/>
            <person name="Brueckner R."/>
            <person name="Ochigava I."/>
            <person name="Kappeler P."/>
            <person name="Maetz-Rensing K."/>
            <person name="Leendertz F."/>
            <person name="Hakenbeck R."/>
        </authorList>
    </citation>
    <scope>NUCLEOTIDE SEQUENCE [LARGE SCALE GENOMIC DNA]</scope>
    <source>
        <strain evidence="1 2">DD07</strain>
    </source>
</reference>
<dbReference type="SFLD" id="SFLDG01135">
    <property type="entry name" value="C1.5.6:_HAD__Beta-PGM__Phospha"/>
    <property type="match status" value="1"/>
</dbReference>
<dbReference type="SUPFAM" id="SSF56784">
    <property type="entry name" value="HAD-like"/>
    <property type="match status" value="1"/>
</dbReference>
<dbReference type="SFLD" id="SFLDG01129">
    <property type="entry name" value="C1.5:_HAD__Beta-PGM__Phosphata"/>
    <property type="match status" value="1"/>
</dbReference>
<dbReference type="InterPro" id="IPR006439">
    <property type="entry name" value="HAD-SF_hydro_IA"/>
</dbReference>
<dbReference type="PANTHER" id="PTHR43434:SF20">
    <property type="entry name" value="5'-NUCLEOTIDASE"/>
    <property type="match status" value="1"/>
</dbReference>
<evidence type="ECO:0000313" key="2">
    <source>
        <dbReference type="Proteomes" id="UP000070096"/>
    </source>
</evidence>
<protein>
    <submittedName>
        <fullName evidence="1">Phosphoglycolate phosphatase</fullName>
        <ecNumber evidence="1">3.1.3.18</ecNumber>
    </submittedName>
</protein>
<evidence type="ECO:0000313" key="1">
    <source>
        <dbReference type="EMBL" id="KXT69219.1"/>
    </source>
</evidence>
<dbReference type="AlphaFoldDB" id="A0A139MZN7"/>
<dbReference type="InterPro" id="IPR041492">
    <property type="entry name" value="HAD_2"/>
</dbReference>
<proteinExistence type="predicted"/>
<dbReference type="PANTHER" id="PTHR43434">
    <property type="entry name" value="PHOSPHOGLYCOLATE PHOSPHATASE"/>
    <property type="match status" value="1"/>
</dbReference>
<dbReference type="PATRIC" id="fig|1302.21.peg.2095"/>
<dbReference type="GO" id="GO:0005829">
    <property type="term" value="C:cytosol"/>
    <property type="evidence" value="ECO:0007669"/>
    <property type="project" value="TreeGrafter"/>
</dbReference>
<name>A0A139MZN7_STRGN</name>
<comment type="caution">
    <text evidence="1">The sequence shown here is derived from an EMBL/GenBank/DDBJ whole genome shotgun (WGS) entry which is preliminary data.</text>
</comment>
<dbReference type="Pfam" id="PF13419">
    <property type="entry name" value="HAD_2"/>
    <property type="match status" value="1"/>
</dbReference>
<gene>
    <name evidence="1" type="ORF">SGODD07_01896</name>
</gene>
<accession>A0A139MZN7</accession>
<keyword evidence="1" id="KW-0378">Hydrolase</keyword>
<dbReference type="GO" id="GO:0004713">
    <property type="term" value="F:protein tyrosine kinase activity"/>
    <property type="evidence" value="ECO:0007669"/>
    <property type="project" value="TreeGrafter"/>
</dbReference>
<organism evidence="1 2">
    <name type="scientific">Streptococcus gordonii</name>
    <dbReference type="NCBI Taxonomy" id="1302"/>
    <lineage>
        <taxon>Bacteria</taxon>
        <taxon>Bacillati</taxon>
        <taxon>Bacillota</taxon>
        <taxon>Bacilli</taxon>
        <taxon>Lactobacillales</taxon>
        <taxon>Streptococcaceae</taxon>
        <taxon>Streptococcus</taxon>
    </lineage>
</organism>